<name>A0A371CN10_9APHY</name>
<feature type="region of interest" description="Disordered" evidence="1">
    <location>
        <begin position="1"/>
        <end position="62"/>
    </location>
</feature>
<dbReference type="Proteomes" id="UP000256964">
    <property type="component" value="Unassembled WGS sequence"/>
</dbReference>
<gene>
    <name evidence="2" type="ORF">OH76DRAFT_186014</name>
</gene>
<feature type="compositionally biased region" description="Basic residues" evidence="1">
    <location>
        <begin position="45"/>
        <end position="55"/>
    </location>
</feature>
<accession>A0A371CN10</accession>
<feature type="compositionally biased region" description="Basic residues" evidence="1">
    <location>
        <begin position="29"/>
        <end position="39"/>
    </location>
</feature>
<keyword evidence="3" id="KW-1185">Reference proteome</keyword>
<sequence>MRGRHETTRTQLGKTEMATNRARDGRVCSSRRHRQRRERVGRAGRAPRTRLHPRCTPRPPAGTMRWAREIVSRMGGRRCAAGIHRAAVARMGTETDKKRNCRVLLCSELPVLYPPRRRFACVPARAWCRRSPAEELLNTDRRMARGGLSGQLRGCAGQVAMSS</sequence>
<evidence type="ECO:0000313" key="3">
    <source>
        <dbReference type="Proteomes" id="UP000256964"/>
    </source>
</evidence>
<dbReference type="AlphaFoldDB" id="A0A371CN10"/>
<proteinExistence type="predicted"/>
<reference evidence="2 3" key="1">
    <citation type="journal article" date="2018" name="Biotechnol. Biofuels">
        <title>Integrative visual omics of the white-rot fungus Polyporus brumalis exposes the biotechnological potential of its oxidative enzymes for delignifying raw plant biomass.</title>
        <authorList>
            <person name="Miyauchi S."/>
            <person name="Rancon A."/>
            <person name="Drula E."/>
            <person name="Hage H."/>
            <person name="Chaduli D."/>
            <person name="Favel A."/>
            <person name="Grisel S."/>
            <person name="Henrissat B."/>
            <person name="Herpoel-Gimbert I."/>
            <person name="Ruiz-Duenas F.J."/>
            <person name="Chevret D."/>
            <person name="Hainaut M."/>
            <person name="Lin J."/>
            <person name="Wang M."/>
            <person name="Pangilinan J."/>
            <person name="Lipzen A."/>
            <person name="Lesage-Meessen L."/>
            <person name="Navarro D."/>
            <person name="Riley R."/>
            <person name="Grigoriev I.V."/>
            <person name="Zhou S."/>
            <person name="Raouche S."/>
            <person name="Rosso M.N."/>
        </authorList>
    </citation>
    <scope>NUCLEOTIDE SEQUENCE [LARGE SCALE GENOMIC DNA]</scope>
    <source>
        <strain evidence="2 3">BRFM 1820</strain>
    </source>
</reference>
<evidence type="ECO:0000313" key="2">
    <source>
        <dbReference type="EMBL" id="RDX41652.1"/>
    </source>
</evidence>
<evidence type="ECO:0000256" key="1">
    <source>
        <dbReference type="SAM" id="MobiDB-lite"/>
    </source>
</evidence>
<protein>
    <submittedName>
        <fullName evidence="2">Uncharacterized protein</fullName>
    </submittedName>
</protein>
<dbReference type="EMBL" id="KZ857505">
    <property type="protein sequence ID" value="RDX41652.1"/>
    <property type="molecule type" value="Genomic_DNA"/>
</dbReference>
<organism evidence="2 3">
    <name type="scientific">Lentinus brumalis</name>
    <dbReference type="NCBI Taxonomy" id="2498619"/>
    <lineage>
        <taxon>Eukaryota</taxon>
        <taxon>Fungi</taxon>
        <taxon>Dikarya</taxon>
        <taxon>Basidiomycota</taxon>
        <taxon>Agaricomycotina</taxon>
        <taxon>Agaricomycetes</taxon>
        <taxon>Polyporales</taxon>
        <taxon>Polyporaceae</taxon>
        <taxon>Lentinus</taxon>
    </lineage>
</organism>